<dbReference type="OrthoDB" id="190434at2759"/>
<protein>
    <submittedName>
        <fullName evidence="7">Uncharacterized protein</fullName>
    </submittedName>
</protein>
<reference evidence="7 8" key="1">
    <citation type="submission" date="2020-08" db="EMBL/GenBank/DDBJ databases">
        <authorList>
            <person name="Hejnol A."/>
        </authorList>
    </citation>
    <scope>NUCLEOTIDE SEQUENCE [LARGE SCALE GENOMIC DNA]</scope>
</reference>
<proteinExistence type="inferred from homology"/>
<name>A0A7I8VVA8_9ANNE</name>
<evidence type="ECO:0000313" key="7">
    <source>
        <dbReference type="EMBL" id="CAD5120213.1"/>
    </source>
</evidence>
<feature type="region of interest" description="Disordered" evidence="6">
    <location>
        <begin position="279"/>
        <end position="301"/>
    </location>
</feature>
<evidence type="ECO:0000256" key="2">
    <source>
        <dbReference type="ARBA" id="ARBA00009583"/>
    </source>
</evidence>
<keyword evidence="4" id="KW-1133">Transmembrane helix</keyword>
<comment type="caution">
    <text evidence="7">The sequence shown here is derived from an EMBL/GenBank/DDBJ whole genome shotgun (WGS) entry which is preliminary data.</text>
</comment>
<comment type="subcellular location">
    <subcellularLocation>
        <location evidence="1">Membrane</location>
        <topology evidence="1">Multi-pass membrane protein</topology>
    </subcellularLocation>
</comment>
<dbReference type="EMBL" id="CAJFCJ010000012">
    <property type="protein sequence ID" value="CAD5120213.1"/>
    <property type="molecule type" value="Genomic_DNA"/>
</dbReference>
<dbReference type="Pfam" id="PF14857">
    <property type="entry name" value="TMEM151"/>
    <property type="match status" value="1"/>
</dbReference>
<keyword evidence="3" id="KW-0812">Transmembrane</keyword>
<dbReference type="GO" id="GO:0016020">
    <property type="term" value="C:membrane"/>
    <property type="evidence" value="ECO:0007669"/>
    <property type="project" value="UniProtKB-SubCell"/>
</dbReference>
<dbReference type="Proteomes" id="UP000549394">
    <property type="component" value="Unassembled WGS sequence"/>
</dbReference>
<evidence type="ECO:0000256" key="3">
    <source>
        <dbReference type="ARBA" id="ARBA00022692"/>
    </source>
</evidence>
<evidence type="ECO:0000256" key="6">
    <source>
        <dbReference type="SAM" id="MobiDB-lite"/>
    </source>
</evidence>
<dbReference type="InterPro" id="IPR026767">
    <property type="entry name" value="Tmem151"/>
</dbReference>
<sequence length="336" mass="38564">MSVEAAFEFLQDLRSAIPVVWWKVQCYHYVRKTRQVTRYRNGDAFTTMQVYYERINSQTRSAAFNWSHCGARDASKTLIGLENFFATRIKFTKGFSFCSIDSEVEFDMQRSSFFHAQERNDDYMETREGLDLLHVPFKSNLMVYSSRTPWYISQCVYWIFSFILLSWPLRILIEYNTAYVHYHILKVFGCSSTPHLSREATMCSSDLEHLVQRNYDIVPSYSEALLIDNSTNQHRHVARMHNPADALVLQNPHALLTSSVSVPNGILFDYGSMKGRKKSLKNCSGKSNNSLTTPASGSDCQMPPGYEEALNMRLINDYATPTSNSTNSLGVFETEL</sequence>
<comment type="similarity">
    <text evidence="2">Belongs to the TMEM151 family.</text>
</comment>
<feature type="compositionally biased region" description="Polar residues" evidence="6">
    <location>
        <begin position="281"/>
        <end position="299"/>
    </location>
</feature>
<dbReference type="PANTHER" id="PTHR31893">
    <property type="entry name" value="TRANSMEMBRANE PROTEIN 151 HOMOLOG"/>
    <property type="match status" value="1"/>
</dbReference>
<evidence type="ECO:0000256" key="5">
    <source>
        <dbReference type="ARBA" id="ARBA00023136"/>
    </source>
</evidence>
<keyword evidence="5" id="KW-0472">Membrane</keyword>
<evidence type="ECO:0000256" key="1">
    <source>
        <dbReference type="ARBA" id="ARBA00004141"/>
    </source>
</evidence>
<dbReference type="AlphaFoldDB" id="A0A7I8VVA8"/>
<gene>
    <name evidence="7" type="ORF">DGYR_LOCUS8337</name>
</gene>
<evidence type="ECO:0000313" key="8">
    <source>
        <dbReference type="Proteomes" id="UP000549394"/>
    </source>
</evidence>
<keyword evidence="8" id="KW-1185">Reference proteome</keyword>
<organism evidence="7 8">
    <name type="scientific">Dimorphilus gyrociliatus</name>
    <dbReference type="NCBI Taxonomy" id="2664684"/>
    <lineage>
        <taxon>Eukaryota</taxon>
        <taxon>Metazoa</taxon>
        <taxon>Spiralia</taxon>
        <taxon>Lophotrochozoa</taxon>
        <taxon>Annelida</taxon>
        <taxon>Polychaeta</taxon>
        <taxon>Polychaeta incertae sedis</taxon>
        <taxon>Dinophilidae</taxon>
        <taxon>Dimorphilus</taxon>
    </lineage>
</organism>
<dbReference type="PANTHER" id="PTHR31893:SF5">
    <property type="entry name" value="TRANSMEMBRANE PROTEIN 151 HOMOLOG"/>
    <property type="match status" value="1"/>
</dbReference>
<accession>A0A7I8VVA8</accession>
<evidence type="ECO:0000256" key="4">
    <source>
        <dbReference type="ARBA" id="ARBA00022989"/>
    </source>
</evidence>